<comment type="caution">
    <text evidence="2">The sequence shown here is derived from an EMBL/GenBank/DDBJ whole genome shotgun (WGS) entry which is preliminary data.</text>
</comment>
<feature type="region of interest" description="Disordered" evidence="1">
    <location>
        <begin position="1"/>
        <end position="32"/>
    </location>
</feature>
<evidence type="ECO:0000313" key="3">
    <source>
        <dbReference type="Proteomes" id="UP000245119"/>
    </source>
</evidence>
<proteinExistence type="predicted"/>
<accession>A0A2T7PXN2</accession>
<dbReference type="Proteomes" id="UP000245119">
    <property type="component" value="Linkage Group LG1"/>
</dbReference>
<organism evidence="2 3">
    <name type="scientific">Pomacea canaliculata</name>
    <name type="common">Golden apple snail</name>
    <dbReference type="NCBI Taxonomy" id="400727"/>
    <lineage>
        <taxon>Eukaryota</taxon>
        <taxon>Metazoa</taxon>
        <taxon>Spiralia</taxon>
        <taxon>Lophotrochozoa</taxon>
        <taxon>Mollusca</taxon>
        <taxon>Gastropoda</taxon>
        <taxon>Caenogastropoda</taxon>
        <taxon>Architaenioglossa</taxon>
        <taxon>Ampullarioidea</taxon>
        <taxon>Ampullariidae</taxon>
        <taxon>Pomacea</taxon>
    </lineage>
</organism>
<reference evidence="2 3" key="1">
    <citation type="submission" date="2018-04" db="EMBL/GenBank/DDBJ databases">
        <title>The genome of golden apple snail Pomacea canaliculata provides insight into stress tolerance and invasive adaptation.</title>
        <authorList>
            <person name="Liu C."/>
            <person name="Liu B."/>
            <person name="Ren Y."/>
            <person name="Zhang Y."/>
            <person name="Wang H."/>
            <person name="Li S."/>
            <person name="Jiang F."/>
            <person name="Yin L."/>
            <person name="Zhang G."/>
            <person name="Qian W."/>
            <person name="Fan W."/>
        </authorList>
    </citation>
    <scope>NUCLEOTIDE SEQUENCE [LARGE SCALE GENOMIC DNA]</scope>
    <source>
        <strain evidence="2">SZHN2017</strain>
        <tissue evidence="2">Muscle</tissue>
    </source>
</reference>
<dbReference type="AlphaFoldDB" id="A0A2T7PXN2"/>
<protein>
    <submittedName>
        <fullName evidence="2">Uncharacterized protein</fullName>
    </submittedName>
</protein>
<evidence type="ECO:0000313" key="2">
    <source>
        <dbReference type="EMBL" id="PVD38185.1"/>
    </source>
</evidence>
<keyword evidence="3" id="KW-1185">Reference proteome</keyword>
<dbReference type="EMBL" id="PZQS01000001">
    <property type="protein sequence ID" value="PVD38185.1"/>
    <property type="molecule type" value="Genomic_DNA"/>
</dbReference>
<evidence type="ECO:0000256" key="1">
    <source>
        <dbReference type="SAM" id="MobiDB-lite"/>
    </source>
</evidence>
<sequence length="171" mass="18458">MRSLSASADLHKGMNRVPSLQQPRQQREPEPAVPLRPIDLCCGVNHTAVAADNAMALELWPDALFFVRPNHLGTEPTPYTRASSRETRLGLGFPCSVQFARGGRGLACVAGNTASKVSNTQLCKTVFMLASQILIACKRGNMSLQIGSKWQTAAAEVVKEPPLQGVFQTIS</sequence>
<name>A0A2T7PXN2_POMCA</name>
<gene>
    <name evidence="2" type="ORF">C0Q70_00796</name>
</gene>